<feature type="compositionally biased region" description="Pro residues" evidence="2">
    <location>
        <begin position="1"/>
        <end position="14"/>
    </location>
</feature>
<feature type="coiled-coil region" evidence="1">
    <location>
        <begin position="130"/>
        <end position="175"/>
    </location>
</feature>
<dbReference type="InterPro" id="IPR036869">
    <property type="entry name" value="J_dom_sf"/>
</dbReference>
<accession>A0A423VBP0</accession>
<evidence type="ECO:0000313" key="5">
    <source>
        <dbReference type="Proteomes" id="UP000284375"/>
    </source>
</evidence>
<dbReference type="SUPFAM" id="SSF46565">
    <property type="entry name" value="Chaperone J-domain"/>
    <property type="match status" value="1"/>
</dbReference>
<keyword evidence="5" id="KW-1185">Reference proteome</keyword>
<evidence type="ECO:0000259" key="3">
    <source>
        <dbReference type="PROSITE" id="PS50076"/>
    </source>
</evidence>
<dbReference type="InterPro" id="IPR001623">
    <property type="entry name" value="DnaJ_domain"/>
</dbReference>
<dbReference type="CDD" id="cd06257">
    <property type="entry name" value="DnaJ"/>
    <property type="match status" value="1"/>
</dbReference>
<dbReference type="EMBL" id="LJZO01000068">
    <property type="protein sequence ID" value="ROV88332.1"/>
    <property type="molecule type" value="Genomic_DNA"/>
</dbReference>
<dbReference type="Gene3D" id="1.10.287.110">
    <property type="entry name" value="DnaJ domain"/>
    <property type="match status" value="1"/>
</dbReference>
<dbReference type="AlphaFoldDB" id="A0A423VBP0"/>
<evidence type="ECO:0000313" key="4">
    <source>
        <dbReference type="EMBL" id="ROV88332.1"/>
    </source>
</evidence>
<dbReference type="SMART" id="SM00271">
    <property type="entry name" value="DnaJ"/>
    <property type="match status" value="1"/>
</dbReference>
<name>A0A423VBP0_CYTCH</name>
<comment type="caution">
    <text evidence="4">The sequence shown here is derived from an EMBL/GenBank/DDBJ whole genome shotgun (WGS) entry which is preliminary data.</text>
</comment>
<evidence type="ECO:0000256" key="1">
    <source>
        <dbReference type="SAM" id="Coils"/>
    </source>
</evidence>
<dbReference type="OrthoDB" id="10250354at2759"/>
<dbReference type="STRING" id="252740.A0A423VBP0"/>
<feature type="domain" description="J" evidence="3">
    <location>
        <begin position="48"/>
        <end position="132"/>
    </location>
</feature>
<protein>
    <recommendedName>
        <fullName evidence="3">J domain-containing protein</fullName>
    </recommendedName>
</protein>
<evidence type="ECO:0000256" key="2">
    <source>
        <dbReference type="SAM" id="MobiDB-lite"/>
    </source>
</evidence>
<organism evidence="4 5">
    <name type="scientific">Cytospora chrysosperma</name>
    <name type="common">Cytospora canker fungus</name>
    <name type="synonym">Sphaeria chrysosperma</name>
    <dbReference type="NCBI Taxonomy" id="252740"/>
    <lineage>
        <taxon>Eukaryota</taxon>
        <taxon>Fungi</taxon>
        <taxon>Dikarya</taxon>
        <taxon>Ascomycota</taxon>
        <taxon>Pezizomycotina</taxon>
        <taxon>Sordariomycetes</taxon>
        <taxon>Sordariomycetidae</taxon>
        <taxon>Diaporthales</taxon>
        <taxon>Cytosporaceae</taxon>
        <taxon>Cytospora</taxon>
    </lineage>
</organism>
<dbReference type="PROSITE" id="PS50076">
    <property type="entry name" value="DNAJ_2"/>
    <property type="match status" value="1"/>
</dbReference>
<sequence length="411" mass="46003">MTNPLDPTPVPPPSSHILDPSRGFKPTPPWSTPWTTYEQARFASTDEKWYTILGVTPHASLAEVKKAFYREAKRIHPDGSGRDTASEYIKVRAAYERGCAAAANPEKQAAEAWKTTEAQRTADLRSSMRAMRQEARAREAKKAAEAERKRALDALRAAERKRAAEEDRAARARKAAEAEKAAETNWFAEAMKKADQGREAAALKAAADERRALQEARLVVLRGVPRTAILYDLFVPLIRWRPGPVLDARLEDGTAMVEFYTADAAHELFFLATKTNRCVIYGKTITAATMYPGRQAPPAGHEHESRVLRVNVGSAATMEHQYSADWMPRLFSERGLHCQLAGVVKRPNGTWRDIHFGSLGDARRVKELLEQQCLEDVEVEYVRDPTSKAGPDGFISYLKNALSWAYREAKR</sequence>
<dbReference type="Pfam" id="PF00226">
    <property type="entry name" value="DnaJ"/>
    <property type="match status" value="1"/>
</dbReference>
<dbReference type="Proteomes" id="UP000284375">
    <property type="component" value="Unassembled WGS sequence"/>
</dbReference>
<reference evidence="4 5" key="1">
    <citation type="submission" date="2015-09" db="EMBL/GenBank/DDBJ databases">
        <title>Host preference determinants of Valsa canker pathogens revealed by comparative genomics.</title>
        <authorList>
            <person name="Yin Z."/>
            <person name="Huang L."/>
        </authorList>
    </citation>
    <scope>NUCLEOTIDE SEQUENCE [LARGE SCALE GENOMIC DNA]</scope>
    <source>
        <strain evidence="4 5">YSFL</strain>
    </source>
</reference>
<proteinExistence type="predicted"/>
<gene>
    <name evidence="4" type="ORF">VSDG_09410</name>
</gene>
<feature type="region of interest" description="Disordered" evidence="2">
    <location>
        <begin position="1"/>
        <end position="31"/>
    </location>
</feature>
<keyword evidence="1" id="KW-0175">Coiled coil</keyword>